<sequence>MSTDKLFTPLKIGDLQLAHRVIMAPLTRYRAENYLPGSLMETYYSQRATPGGLLITEGTTISSTAGLHPDSPRIDTAESIESWRKVTNAVHDKGGYIFVQLNHCGRSALSKFNDNQQPISSSAIKQLDGLEFELPREMTEADMKNVISDFCKASSNAMEAGFDGIELHSANGYLLDQFLEDNINSRTDMYGGTIENRCRFVLQVIDAICSQLGSSKVGVRISPWDNFQGANDSDPLFHFGYLCEQLEKRSLAYVHIIEARSESNGGLEKDDIKKVSFIPPLKKHLPTTPVFSAGGWNCNNFAGILSETGIDGLAFGRYFISNPDLVHRLQYSASLSKYDRATFYKHLSPVGYIDYPLAVAR</sequence>
<feature type="domain" description="NADH:flavin oxidoreductase/NADH oxidase N-terminal" evidence="4">
    <location>
        <begin position="5"/>
        <end position="332"/>
    </location>
</feature>
<comment type="similarity">
    <text evidence="2">Belongs to the NADH:flavin oxidoreductase/NADH oxidase family.</text>
</comment>
<dbReference type="GO" id="GO:0010181">
    <property type="term" value="F:FMN binding"/>
    <property type="evidence" value="ECO:0007669"/>
    <property type="project" value="InterPro"/>
</dbReference>
<protein>
    <submittedName>
        <fullName evidence="5">12-oxophytodienoate reductase 1 (12-oxophytodienoate-10,11-reductase 1) (OPDA-reductase 1) (AtOPR1) (FS-AT-I) (OYE)</fullName>
    </submittedName>
</protein>
<dbReference type="Proteomes" id="UP000002258">
    <property type="component" value="Chromosome 3"/>
</dbReference>
<evidence type="ECO:0000313" key="5">
    <source>
        <dbReference type="EMBL" id="ABN65735.2"/>
    </source>
</evidence>
<dbReference type="OrthoDB" id="276546at2759"/>
<reference evidence="5 6" key="1">
    <citation type="journal article" date="2007" name="Nat. Biotechnol.">
        <title>Genome sequence of the lignocellulose-bioconverting and xylose-fermenting yeast Pichia stipitis.</title>
        <authorList>
            <person name="Jeffries T.W."/>
            <person name="Grigoriev I.V."/>
            <person name="Grimwood J."/>
            <person name="Laplaza J.M."/>
            <person name="Aerts A."/>
            <person name="Salamov A."/>
            <person name="Schmutz J."/>
            <person name="Lindquist E."/>
            <person name="Dehal P."/>
            <person name="Shapiro H."/>
            <person name="Jin Y.S."/>
            <person name="Passoth V."/>
            <person name="Richardson P.M."/>
        </authorList>
    </citation>
    <scope>NUCLEOTIDE SEQUENCE [LARGE SCALE GENOMIC DNA]</scope>
    <source>
        <strain evidence="6">ATCC 58785 / CBS 6054 / NBRC 10063 / NRRL Y-11545</strain>
    </source>
</reference>
<evidence type="ECO:0000256" key="3">
    <source>
        <dbReference type="ARBA" id="ARBA00023002"/>
    </source>
</evidence>
<gene>
    <name evidence="5" type="primary">OPR1</name>
    <name evidence="5" type="ORF">PICST_57042</name>
</gene>
<dbReference type="RefSeq" id="XP_001383764.2">
    <property type="nucleotide sequence ID" value="XM_001383727.1"/>
</dbReference>
<evidence type="ECO:0000256" key="1">
    <source>
        <dbReference type="ARBA" id="ARBA00001917"/>
    </source>
</evidence>
<dbReference type="EMBL" id="CP000497">
    <property type="protein sequence ID" value="ABN65735.2"/>
    <property type="molecule type" value="Genomic_DNA"/>
</dbReference>
<dbReference type="InterPro" id="IPR045247">
    <property type="entry name" value="Oye-like"/>
</dbReference>
<evidence type="ECO:0000259" key="4">
    <source>
        <dbReference type="Pfam" id="PF00724"/>
    </source>
</evidence>
<dbReference type="GO" id="GO:0016628">
    <property type="term" value="F:oxidoreductase activity, acting on the CH-CH group of donors, NAD or NADP as acceptor"/>
    <property type="evidence" value="ECO:0007669"/>
    <property type="project" value="UniProtKB-ARBA"/>
</dbReference>
<dbReference type="GO" id="GO:0005829">
    <property type="term" value="C:cytosol"/>
    <property type="evidence" value="ECO:0007669"/>
    <property type="project" value="UniProtKB-ARBA"/>
</dbReference>
<comment type="cofactor">
    <cofactor evidence="1">
        <name>FMN</name>
        <dbReference type="ChEBI" id="CHEBI:58210"/>
    </cofactor>
</comment>
<dbReference type="HOGENOM" id="CLU_012153_0_0_1"/>
<evidence type="ECO:0000256" key="2">
    <source>
        <dbReference type="ARBA" id="ARBA00005979"/>
    </source>
</evidence>
<dbReference type="PANTHER" id="PTHR22893:SF93">
    <property type="entry name" value="HYPOTHETICAL OXIDOREDUCTASE (EUROFUNG)"/>
    <property type="match status" value="1"/>
</dbReference>
<proteinExistence type="inferred from homology"/>
<dbReference type="Pfam" id="PF00724">
    <property type="entry name" value="Oxidored_FMN"/>
    <property type="match status" value="1"/>
</dbReference>
<dbReference type="Gene3D" id="3.20.20.70">
    <property type="entry name" value="Aldolase class I"/>
    <property type="match status" value="1"/>
</dbReference>
<name>A3LRG9_PICST</name>
<dbReference type="FunFam" id="3.20.20.70:FF:000059">
    <property type="entry name" value="N-ethylmaleimide reductase, FMN-linked"/>
    <property type="match status" value="1"/>
</dbReference>
<dbReference type="PANTHER" id="PTHR22893">
    <property type="entry name" value="NADH OXIDOREDUCTASE-RELATED"/>
    <property type="match status" value="1"/>
</dbReference>
<dbReference type="KEGG" id="pic:PICST_57042"/>
<accession>A3LRG9</accession>
<evidence type="ECO:0000313" key="6">
    <source>
        <dbReference type="Proteomes" id="UP000002258"/>
    </source>
</evidence>
<dbReference type="GeneID" id="4837718"/>
<dbReference type="InterPro" id="IPR013785">
    <property type="entry name" value="Aldolase_TIM"/>
</dbReference>
<organism evidence="5 6">
    <name type="scientific">Scheffersomyces stipitis (strain ATCC 58785 / CBS 6054 / NBRC 10063 / NRRL Y-11545)</name>
    <name type="common">Yeast</name>
    <name type="synonym">Pichia stipitis</name>
    <dbReference type="NCBI Taxonomy" id="322104"/>
    <lineage>
        <taxon>Eukaryota</taxon>
        <taxon>Fungi</taxon>
        <taxon>Dikarya</taxon>
        <taxon>Ascomycota</taxon>
        <taxon>Saccharomycotina</taxon>
        <taxon>Pichiomycetes</taxon>
        <taxon>Debaryomycetaceae</taxon>
        <taxon>Scheffersomyces</taxon>
    </lineage>
</organism>
<dbReference type="CDD" id="cd02933">
    <property type="entry name" value="OYE_like_FMN"/>
    <property type="match status" value="1"/>
</dbReference>
<dbReference type="OMA" id="DPFRKIW"/>
<keyword evidence="6" id="KW-1185">Reference proteome</keyword>
<dbReference type="AlphaFoldDB" id="A3LRG9"/>
<dbReference type="InterPro" id="IPR001155">
    <property type="entry name" value="OxRdtase_FMN_N"/>
</dbReference>
<dbReference type="eggNOG" id="KOG0134">
    <property type="taxonomic scope" value="Eukaryota"/>
</dbReference>
<dbReference type="InParanoid" id="A3LRG9"/>
<keyword evidence="3" id="KW-0560">Oxidoreductase</keyword>
<dbReference type="SUPFAM" id="SSF51395">
    <property type="entry name" value="FMN-linked oxidoreductases"/>
    <property type="match status" value="1"/>
</dbReference>